<dbReference type="SUPFAM" id="SSF56281">
    <property type="entry name" value="Metallo-hydrolase/oxidoreductase"/>
    <property type="match status" value="1"/>
</dbReference>
<name>A0A0D5C531_9ARCH</name>
<gene>
    <name evidence="2" type="ORF">NADRNF5_1994</name>
</gene>
<dbReference type="Gene3D" id="3.60.15.10">
    <property type="entry name" value="Ribonuclease Z/Hydroxyacylglutathione hydrolase-like"/>
    <property type="match status" value="1"/>
</dbReference>
<evidence type="ECO:0000313" key="3">
    <source>
        <dbReference type="Proteomes" id="UP000032408"/>
    </source>
</evidence>
<keyword evidence="3" id="KW-1185">Reference proteome</keyword>
<dbReference type="CDD" id="cd16276">
    <property type="entry name" value="metallo-hydrolase-like_MBL-fold"/>
    <property type="match status" value="1"/>
</dbReference>
<dbReference type="KEGG" id="nin:NADRNF5_1994"/>
<evidence type="ECO:0000313" key="2">
    <source>
        <dbReference type="EMBL" id="AJW71668.1"/>
    </source>
</evidence>
<organism evidence="2 3">
    <name type="scientific">Nitrosopumilus adriaticus</name>
    <dbReference type="NCBI Taxonomy" id="1580092"/>
    <lineage>
        <taxon>Archaea</taxon>
        <taxon>Nitrososphaerota</taxon>
        <taxon>Nitrososphaeria</taxon>
        <taxon>Nitrosopumilales</taxon>
        <taxon>Nitrosopumilaceae</taxon>
        <taxon>Nitrosopumilus</taxon>
    </lineage>
</organism>
<dbReference type="PANTHER" id="PTHR42951">
    <property type="entry name" value="METALLO-BETA-LACTAMASE DOMAIN-CONTAINING"/>
    <property type="match status" value="1"/>
</dbReference>
<dbReference type="InterPro" id="IPR036866">
    <property type="entry name" value="RibonucZ/Hydroxyglut_hydro"/>
</dbReference>
<dbReference type="GeneID" id="24821156"/>
<dbReference type="InterPro" id="IPR050855">
    <property type="entry name" value="NDM-1-like"/>
</dbReference>
<dbReference type="OrthoDB" id="197151at2157"/>
<reference evidence="2 3" key="2">
    <citation type="journal article" date="2016" name="ISME J.">
        <title>Physiological and genomic characterization of two novel marine thaumarchaeal strains indicates niche differentiation.</title>
        <authorList>
            <person name="Bayer B."/>
            <person name="Vojvoda J."/>
            <person name="Offre P."/>
            <person name="Alves R.J."/>
            <person name="Elisabeth N.H."/>
            <person name="Garcia J.A."/>
            <person name="Volland J.M."/>
            <person name="Srivastava A."/>
            <person name="Schleper C."/>
            <person name="Herndl G.J."/>
        </authorList>
    </citation>
    <scope>NUCLEOTIDE SEQUENCE [LARGE SCALE GENOMIC DNA]</scope>
    <source>
        <strain evidence="2 3">NF5</strain>
    </source>
</reference>
<dbReference type="STRING" id="1580092.NADRNF5_1994"/>
<dbReference type="Proteomes" id="UP000032408">
    <property type="component" value="Chromosome"/>
</dbReference>
<dbReference type="HOGENOM" id="CLU_775238_0_0_2"/>
<dbReference type="RefSeq" id="WP_052661934.1">
    <property type="nucleotide sequence ID" value="NZ_CP011070.1"/>
</dbReference>
<sequence length="355" mass="39254">MNILVFAFIPLILSLGIIPALQSEFIPSVDAIKAKGNSMTEINSNKVCGDRLCSEISDNKITSPHVVTKSQKALFPSSMDYTVTGPEIDPDKGYAVIEIGDGLYWLTDGMYQVMFLATGQGVILVDAPMGMGTKIQQAISEVTSEKVTHFIYSHIHKDHVGSASLLPKDTVYISHSDTAEHLIMKNDPQRPVPTVTFDDNYTLNVGDQRLELSYIGDFHSKGDIVVNSPAHKVIMAVDFFHPKAAPFQYFGITRDMGEHIAAHDKLLSMDWDIIVSGHEPILGTPEHLKFNKEFTLSVLDNAYTAMKTTKPSANYFGDLANKCAELTVEQYPDLKDIEVSPVENCVTMVFYAMID</sequence>
<protein>
    <submittedName>
        <fullName evidence="2">Beta-lactamase domain-containing protein</fullName>
    </submittedName>
</protein>
<accession>A0A0D5C531</accession>
<reference evidence="3" key="1">
    <citation type="submission" date="2015-03" db="EMBL/GenBank/DDBJ databases">
        <title>Characterization of two novel Thaumarchaeota isolated from the Northern Adriatic Sea.</title>
        <authorList>
            <person name="Bayer B."/>
            <person name="Vojvoda J."/>
            <person name="Offre P."/>
            <person name="Srivastava A."/>
            <person name="Elisabeth N."/>
            <person name="Garcia J.A.L."/>
            <person name="Schleper C."/>
            <person name="Herndl G.J."/>
        </authorList>
    </citation>
    <scope>NUCLEOTIDE SEQUENCE [LARGE SCALE GENOMIC DNA]</scope>
    <source>
        <strain evidence="3">NF5</strain>
    </source>
</reference>
<dbReference type="AlphaFoldDB" id="A0A0D5C531"/>
<proteinExistence type="predicted"/>
<evidence type="ECO:0000259" key="1">
    <source>
        <dbReference type="SMART" id="SM00849"/>
    </source>
</evidence>
<dbReference type="InterPro" id="IPR001279">
    <property type="entry name" value="Metallo-B-lactamas"/>
</dbReference>
<feature type="domain" description="Metallo-beta-lactamase" evidence="1">
    <location>
        <begin position="110"/>
        <end position="278"/>
    </location>
</feature>
<dbReference type="EMBL" id="CP011070">
    <property type="protein sequence ID" value="AJW71668.1"/>
    <property type="molecule type" value="Genomic_DNA"/>
</dbReference>
<dbReference type="SMART" id="SM00849">
    <property type="entry name" value="Lactamase_B"/>
    <property type="match status" value="1"/>
</dbReference>
<dbReference type="PANTHER" id="PTHR42951:SF4">
    <property type="entry name" value="ACYL-COENZYME A THIOESTERASE MBLAC2"/>
    <property type="match status" value="1"/>
</dbReference>
<dbReference type="Pfam" id="PF00753">
    <property type="entry name" value="Lactamase_B"/>
    <property type="match status" value="1"/>
</dbReference>